<proteinExistence type="predicted"/>
<reference evidence="2 3" key="1">
    <citation type="submission" date="2019-02" db="EMBL/GenBank/DDBJ databases">
        <title>Deep-cultivation of Planctomycetes and their phenomic and genomic characterization uncovers novel biology.</title>
        <authorList>
            <person name="Wiegand S."/>
            <person name="Jogler M."/>
            <person name="Boedeker C."/>
            <person name="Pinto D."/>
            <person name="Vollmers J."/>
            <person name="Rivas-Marin E."/>
            <person name="Kohn T."/>
            <person name="Peeters S.H."/>
            <person name="Heuer A."/>
            <person name="Rast P."/>
            <person name="Oberbeckmann S."/>
            <person name="Bunk B."/>
            <person name="Jeske O."/>
            <person name="Meyerdierks A."/>
            <person name="Storesund J.E."/>
            <person name="Kallscheuer N."/>
            <person name="Luecker S."/>
            <person name="Lage O.M."/>
            <person name="Pohl T."/>
            <person name="Merkel B.J."/>
            <person name="Hornburger P."/>
            <person name="Mueller R.-W."/>
            <person name="Bruemmer F."/>
            <person name="Labrenz M."/>
            <person name="Spormann A.M."/>
            <person name="Op den Camp H."/>
            <person name="Overmann J."/>
            <person name="Amann R."/>
            <person name="Jetten M.S.M."/>
            <person name="Mascher T."/>
            <person name="Medema M.H."/>
            <person name="Devos D.P."/>
            <person name="Kaster A.-K."/>
            <person name="Ovreas L."/>
            <person name="Rohde M."/>
            <person name="Galperin M.Y."/>
            <person name="Jogler C."/>
        </authorList>
    </citation>
    <scope>NUCLEOTIDE SEQUENCE [LARGE SCALE GENOMIC DNA]</scope>
    <source>
        <strain evidence="2 3">Pla85_3_4</strain>
    </source>
</reference>
<keyword evidence="1" id="KW-0472">Membrane</keyword>
<feature type="transmembrane region" description="Helical" evidence="1">
    <location>
        <begin position="6"/>
        <end position="26"/>
    </location>
</feature>
<dbReference type="EMBL" id="CP036433">
    <property type="protein sequence ID" value="QDU95737.1"/>
    <property type="molecule type" value="Genomic_DNA"/>
</dbReference>
<keyword evidence="3" id="KW-1185">Reference proteome</keyword>
<dbReference type="Proteomes" id="UP000317648">
    <property type="component" value="Chromosome"/>
</dbReference>
<sequence length="217" mass="23865">MDALHFCIALGPLAIYLLLLGMVNLSRRPFLTTGFRDTTALGVGICGFVVAGPMELFLPDATGFAYGWIVWALMLSFYALSLILIVLLLRPKLVIYNVKPDQLRPVLAQIVSELDKDARWAGDSLTLPQLGVQLHVETFRSLRNAQLVSSGPQQSYIGWRKLEVALRQALGQTISTPNRYGYFQIGFSIAAIVLIAWSLASDPTGVDQALTEMLRLG</sequence>
<dbReference type="OrthoDB" id="265453at2"/>
<keyword evidence="1" id="KW-1133">Transmembrane helix</keyword>
<evidence type="ECO:0000313" key="2">
    <source>
        <dbReference type="EMBL" id="QDU95737.1"/>
    </source>
</evidence>
<evidence type="ECO:0000313" key="3">
    <source>
        <dbReference type="Proteomes" id="UP000317648"/>
    </source>
</evidence>
<organism evidence="2 3">
    <name type="scientific">Lignipirellula cremea</name>
    <dbReference type="NCBI Taxonomy" id="2528010"/>
    <lineage>
        <taxon>Bacteria</taxon>
        <taxon>Pseudomonadati</taxon>
        <taxon>Planctomycetota</taxon>
        <taxon>Planctomycetia</taxon>
        <taxon>Pirellulales</taxon>
        <taxon>Pirellulaceae</taxon>
        <taxon>Lignipirellula</taxon>
    </lineage>
</organism>
<name>A0A518DV81_9BACT</name>
<gene>
    <name evidence="2" type="ORF">Pla8534_35540</name>
</gene>
<feature type="transmembrane region" description="Helical" evidence="1">
    <location>
        <begin position="180"/>
        <end position="200"/>
    </location>
</feature>
<feature type="transmembrane region" description="Helical" evidence="1">
    <location>
        <begin position="64"/>
        <end position="89"/>
    </location>
</feature>
<evidence type="ECO:0000256" key="1">
    <source>
        <dbReference type="SAM" id="Phobius"/>
    </source>
</evidence>
<keyword evidence="1" id="KW-0812">Transmembrane</keyword>
<protein>
    <submittedName>
        <fullName evidence="2">Uncharacterized protein</fullName>
    </submittedName>
</protein>
<dbReference type="KEGG" id="lcre:Pla8534_35540"/>
<accession>A0A518DV81</accession>
<feature type="transmembrane region" description="Helical" evidence="1">
    <location>
        <begin position="38"/>
        <end position="58"/>
    </location>
</feature>
<dbReference type="AlphaFoldDB" id="A0A518DV81"/>
<dbReference type="RefSeq" id="WP_145054439.1">
    <property type="nucleotide sequence ID" value="NZ_CP036433.1"/>
</dbReference>